<feature type="transmembrane region" description="Helical" evidence="6">
    <location>
        <begin position="196"/>
        <end position="218"/>
    </location>
</feature>
<feature type="transmembrane region" description="Helical" evidence="6">
    <location>
        <begin position="104"/>
        <end position="126"/>
    </location>
</feature>
<keyword evidence="5" id="KW-0479">Metal-binding</keyword>
<feature type="binding site" evidence="5">
    <location>
        <position position="72"/>
    </location>
    <ligand>
        <name>Zn(2+)</name>
        <dbReference type="ChEBI" id="CHEBI:29105"/>
    </ligand>
</feature>
<keyword evidence="5" id="KW-0862">Zinc</keyword>
<organism evidence="7 8">
    <name type="scientific">Cereibacter azotoformans</name>
    <dbReference type="NCBI Taxonomy" id="43057"/>
    <lineage>
        <taxon>Bacteria</taxon>
        <taxon>Pseudomonadati</taxon>
        <taxon>Pseudomonadota</taxon>
        <taxon>Alphaproteobacteria</taxon>
        <taxon>Rhodobacterales</taxon>
        <taxon>Paracoccaceae</taxon>
        <taxon>Cereibacter</taxon>
    </lineage>
</organism>
<dbReference type="EMBL" id="QAOT01000006">
    <property type="protein sequence ID" value="PTR18857.1"/>
    <property type="molecule type" value="Genomic_DNA"/>
</dbReference>
<feature type="transmembrane region" description="Helical" evidence="6">
    <location>
        <begin position="51"/>
        <end position="74"/>
    </location>
</feature>
<feature type="binding site" evidence="5">
    <location>
        <position position="195"/>
    </location>
    <ligand>
        <name>Zn(2+)</name>
        <dbReference type="ChEBI" id="CHEBI:29105"/>
    </ligand>
</feature>
<evidence type="ECO:0000256" key="5">
    <source>
        <dbReference type="PIRSR" id="PIRSR604254-1"/>
    </source>
</evidence>
<gene>
    <name evidence="7" type="ORF">C8J28_1065</name>
</gene>
<dbReference type="PANTHER" id="PTHR20855">
    <property type="entry name" value="ADIPOR/PROGESTIN RECEPTOR-RELATED"/>
    <property type="match status" value="1"/>
</dbReference>
<accession>A0A2T5K8V6</accession>
<evidence type="ECO:0000256" key="2">
    <source>
        <dbReference type="ARBA" id="ARBA00022692"/>
    </source>
</evidence>
<keyword evidence="4 6" id="KW-0472">Membrane</keyword>
<dbReference type="InterPro" id="IPR004254">
    <property type="entry name" value="AdipoR/HlyIII-related"/>
</dbReference>
<evidence type="ECO:0000256" key="1">
    <source>
        <dbReference type="ARBA" id="ARBA00004141"/>
    </source>
</evidence>
<keyword evidence="3 6" id="KW-1133">Transmembrane helix</keyword>
<dbReference type="AlphaFoldDB" id="A0A2T5K8V6"/>
<keyword evidence="2 6" id="KW-0812">Transmembrane</keyword>
<keyword evidence="8" id="KW-1185">Reference proteome</keyword>
<evidence type="ECO:0000256" key="6">
    <source>
        <dbReference type="SAM" id="Phobius"/>
    </source>
</evidence>
<dbReference type="PANTHER" id="PTHR20855:SF3">
    <property type="entry name" value="LD03007P"/>
    <property type="match status" value="1"/>
</dbReference>
<comment type="caution">
    <text evidence="7">The sequence shown here is derived from an EMBL/GenBank/DDBJ whole genome shotgun (WGS) entry which is preliminary data.</text>
</comment>
<evidence type="ECO:0000256" key="3">
    <source>
        <dbReference type="ARBA" id="ARBA00022989"/>
    </source>
</evidence>
<sequence>MMTRFAPRSEYSRAERLSDAAVHVSGIAAALCGVPVLIALTVLWRGDGMAVAGAAIYGVTLLLMIFCSAIYHMVPHPDWTALLRRLDHSAIYCKIAGTYSAFTLISGTGLSLLAGIWVAALCGTALKLHSPEKYRWAALALYLGMGWVGVLLGWPIFAALTMPVLVLMAVGGILYTVGVFFFLFERLPFHNTIWHLFVLTASILFYAAVFTHVAGTAAA</sequence>
<dbReference type="GO" id="GO:0046872">
    <property type="term" value="F:metal ion binding"/>
    <property type="evidence" value="ECO:0007669"/>
    <property type="project" value="UniProtKB-KW"/>
</dbReference>
<protein>
    <submittedName>
        <fullName evidence="7">Channel protein (Hemolysin III family)</fullName>
    </submittedName>
</protein>
<reference evidence="7 8" key="1">
    <citation type="submission" date="2018-04" db="EMBL/GenBank/DDBJ databases">
        <title>Genomic Encyclopedia of Type Strains, Phase III (KMG-III): the genomes of soil and plant-associated and newly described type strains.</title>
        <authorList>
            <person name="Whitman W."/>
        </authorList>
    </citation>
    <scope>NUCLEOTIDE SEQUENCE [LARGE SCALE GENOMIC DNA]</scope>
    <source>
        <strain evidence="7 8">KA25</strain>
    </source>
</reference>
<dbReference type="OrthoDB" id="9813689at2"/>
<feature type="transmembrane region" description="Helical" evidence="6">
    <location>
        <begin position="138"/>
        <end position="158"/>
    </location>
</feature>
<feature type="transmembrane region" description="Helical" evidence="6">
    <location>
        <begin position="20"/>
        <end position="44"/>
    </location>
</feature>
<dbReference type="GO" id="GO:0016020">
    <property type="term" value="C:membrane"/>
    <property type="evidence" value="ECO:0007669"/>
    <property type="project" value="UniProtKB-SubCell"/>
</dbReference>
<evidence type="ECO:0000256" key="4">
    <source>
        <dbReference type="ARBA" id="ARBA00023136"/>
    </source>
</evidence>
<evidence type="ECO:0000313" key="7">
    <source>
        <dbReference type="EMBL" id="PTR18857.1"/>
    </source>
</evidence>
<dbReference type="Pfam" id="PF03006">
    <property type="entry name" value="HlyIII"/>
    <property type="match status" value="1"/>
</dbReference>
<feature type="transmembrane region" description="Helical" evidence="6">
    <location>
        <begin position="164"/>
        <end position="184"/>
    </location>
</feature>
<dbReference type="Proteomes" id="UP000244060">
    <property type="component" value="Unassembled WGS sequence"/>
</dbReference>
<proteinExistence type="predicted"/>
<evidence type="ECO:0000313" key="8">
    <source>
        <dbReference type="Proteomes" id="UP000244060"/>
    </source>
</evidence>
<comment type="subcellular location">
    <subcellularLocation>
        <location evidence="1">Membrane</location>
        <topology evidence="1">Multi-pass membrane protein</topology>
    </subcellularLocation>
</comment>
<dbReference type="RefSeq" id="WP_101340823.1">
    <property type="nucleotide sequence ID" value="NZ_CP183925.1"/>
</dbReference>
<name>A0A2T5K8V6_9RHOB</name>